<protein>
    <submittedName>
        <fullName evidence="2">Uncharacterized protein</fullName>
    </submittedName>
</protein>
<proteinExistence type="predicted"/>
<feature type="region of interest" description="Disordered" evidence="1">
    <location>
        <begin position="163"/>
        <end position="201"/>
    </location>
</feature>
<keyword evidence="3" id="KW-1185">Reference proteome</keyword>
<evidence type="ECO:0000313" key="2">
    <source>
        <dbReference type="EMBL" id="KAJ7210363.1"/>
    </source>
</evidence>
<gene>
    <name evidence="2" type="ORF">GGX14DRAFT_394593</name>
</gene>
<dbReference type="EMBL" id="JARJCW010000028">
    <property type="protein sequence ID" value="KAJ7210363.1"/>
    <property type="molecule type" value="Genomic_DNA"/>
</dbReference>
<accession>A0AAD6VI37</accession>
<evidence type="ECO:0000256" key="1">
    <source>
        <dbReference type="SAM" id="MobiDB-lite"/>
    </source>
</evidence>
<dbReference type="Proteomes" id="UP001219525">
    <property type="component" value="Unassembled WGS sequence"/>
</dbReference>
<feature type="region of interest" description="Disordered" evidence="1">
    <location>
        <begin position="20"/>
        <end position="39"/>
    </location>
</feature>
<sequence length="415" mass="44657">MGRWLCHPCGAAGQGARPQFRGGDGGTETTGACPDVSAQTRRSHGGRWVGCPRWLCHPCGAAGQGARPQYRGGDGGTETTGACPDVSAQTWRSRGGRWAGCPRWLCHLCGAAGQGARPQYRGGDGGTETTGGCPDVSAQMRRSRGGRWAGCPSWLCRPCGAAGQGTGRPPQYCGGEGGTETTGAHPDDNAQSARAGSSAPGARAAAGLFGTVPSFPVMPAGRQWEGMNGIDGKRWCREAAYKPLGQTRPVRCQKRILDTFRERPATRTQVARVDLKSAFKSSRVELQARLEFDSELFQVDLQPTRVDSSRVKTSYEHRQLPGVRRRVQDYDRSSFRMPDSKESGHVTETNDVAVDREPELKRAQQIGVNMSTEFEQVEQLRMEARAGNVGPASNGIPARNKQVLIFSLGSNVKKN</sequence>
<organism evidence="2 3">
    <name type="scientific">Mycena pura</name>
    <dbReference type="NCBI Taxonomy" id="153505"/>
    <lineage>
        <taxon>Eukaryota</taxon>
        <taxon>Fungi</taxon>
        <taxon>Dikarya</taxon>
        <taxon>Basidiomycota</taxon>
        <taxon>Agaricomycotina</taxon>
        <taxon>Agaricomycetes</taxon>
        <taxon>Agaricomycetidae</taxon>
        <taxon>Agaricales</taxon>
        <taxon>Marasmiineae</taxon>
        <taxon>Mycenaceae</taxon>
        <taxon>Mycena</taxon>
    </lineage>
</organism>
<dbReference type="AlphaFoldDB" id="A0AAD6VI37"/>
<evidence type="ECO:0000313" key="3">
    <source>
        <dbReference type="Proteomes" id="UP001219525"/>
    </source>
</evidence>
<name>A0AAD6VI37_9AGAR</name>
<comment type="caution">
    <text evidence="2">The sequence shown here is derived from an EMBL/GenBank/DDBJ whole genome shotgun (WGS) entry which is preliminary data.</text>
</comment>
<feature type="compositionally biased region" description="Low complexity" evidence="1">
    <location>
        <begin position="190"/>
        <end position="201"/>
    </location>
</feature>
<reference evidence="2" key="1">
    <citation type="submission" date="2023-03" db="EMBL/GenBank/DDBJ databases">
        <title>Massive genome expansion in bonnet fungi (Mycena s.s.) driven by repeated elements and novel gene families across ecological guilds.</title>
        <authorList>
            <consortium name="Lawrence Berkeley National Laboratory"/>
            <person name="Harder C.B."/>
            <person name="Miyauchi S."/>
            <person name="Viragh M."/>
            <person name="Kuo A."/>
            <person name="Thoen E."/>
            <person name="Andreopoulos B."/>
            <person name="Lu D."/>
            <person name="Skrede I."/>
            <person name="Drula E."/>
            <person name="Henrissat B."/>
            <person name="Morin E."/>
            <person name="Kohler A."/>
            <person name="Barry K."/>
            <person name="LaButti K."/>
            <person name="Morin E."/>
            <person name="Salamov A."/>
            <person name="Lipzen A."/>
            <person name="Mereny Z."/>
            <person name="Hegedus B."/>
            <person name="Baldrian P."/>
            <person name="Stursova M."/>
            <person name="Weitz H."/>
            <person name="Taylor A."/>
            <person name="Grigoriev I.V."/>
            <person name="Nagy L.G."/>
            <person name="Martin F."/>
            <person name="Kauserud H."/>
        </authorList>
    </citation>
    <scope>NUCLEOTIDE SEQUENCE</scope>
    <source>
        <strain evidence="2">9144</strain>
    </source>
</reference>